<dbReference type="PANTHER" id="PTHR30055">
    <property type="entry name" value="HTH-TYPE TRANSCRIPTIONAL REGULATOR RUTR"/>
    <property type="match status" value="1"/>
</dbReference>
<dbReference type="Gene3D" id="1.10.357.10">
    <property type="entry name" value="Tetracycline Repressor, domain 2"/>
    <property type="match status" value="1"/>
</dbReference>
<comment type="caution">
    <text evidence="4">The sequence shown here is derived from an EMBL/GenBank/DDBJ whole genome shotgun (WGS) entry which is preliminary data.</text>
</comment>
<dbReference type="Pfam" id="PF00440">
    <property type="entry name" value="TetR_N"/>
    <property type="match status" value="1"/>
</dbReference>
<dbReference type="PROSITE" id="PS50977">
    <property type="entry name" value="HTH_TETR_2"/>
    <property type="match status" value="1"/>
</dbReference>
<gene>
    <name evidence="4" type="ORF">J1TS3_30300</name>
</gene>
<evidence type="ECO:0000313" key="5">
    <source>
        <dbReference type="Proteomes" id="UP000680279"/>
    </source>
</evidence>
<evidence type="ECO:0000313" key="4">
    <source>
        <dbReference type="EMBL" id="GIN21896.1"/>
    </source>
</evidence>
<sequence>MSSQLTAERILDAAIQLISEKGYAAATTRSIAELAGVNEVTVFRHYGNKQGILKAIIDKYSYGPVLQETIQFDITYELERDLLHFSSKYFQSMLPIKDLVLIAFKEVGTFPEIDEEIANIPRFLKEQLMGYFSEMKKRGKILDVNVEEASLSFIAVNFGHFISHIRLGSNVTDLDIKELLKTSVFIFSRGLTP</sequence>
<protein>
    <submittedName>
        <fullName evidence="4">TetR family transcriptional regulator</fullName>
    </submittedName>
</protein>
<organism evidence="4 5">
    <name type="scientific">Siminovitchia fordii</name>
    <dbReference type="NCBI Taxonomy" id="254759"/>
    <lineage>
        <taxon>Bacteria</taxon>
        <taxon>Bacillati</taxon>
        <taxon>Bacillota</taxon>
        <taxon>Bacilli</taxon>
        <taxon>Bacillales</taxon>
        <taxon>Bacillaceae</taxon>
        <taxon>Siminovitchia</taxon>
    </lineage>
</organism>
<accession>A0ABQ4K8H2</accession>
<dbReference type="EMBL" id="BOQT01000011">
    <property type="protein sequence ID" value="GIN21896.1"/>
    <property type="molecule type" value="Genomic_DNA"/>
</dbReference>
<dbReference type="InterPro" id="IPR050109">
    <property type="entry name" value="HTH-type_TetR-like_transc_reg"/>
</dbReference>
<evidence type="ECO:0000256" key="1">
    <source>
        <dbReference type="ARBA" id="ARBA00023125"/>
    </source>
</evidence>
<dbReference type="Proteomes" id="UP000680279">
    <property type="component" value="Unassembled WGS sequence"/>
</dbReference>
<dbReference type="PANTHER" id="PTHR30055:SF226">
    <property type="entry name" value="HTH-TYPE TRANSCRIPTIONAL REGULATOR PKSA"/>
    <property type="match status" value="1"/>
</dbReference>
<keyword evidence="1 2" id="KW-0238">DNA-binding</keyword>
<dbReference type="SUPFAM" id="SSF46689">
    <property type="entry name" value="Homeodomain-like"/>
    <property type="match status" value="1"/>
</dbReference>
<dbReference type="InterPro" id="IPR001647">
    <property type="entry name" value="HTH_TetR"/>
</dbReference>
<dbReference type="RefSeq" id="WP_018706847.1">
    <property type="nucleotide sequence ID" value="NZ_BOQT01000011.1"/>
</dbReference>
<keyword evidence="5" id="KW-1185">Reference proteome</keyword>
<feature type="domain" description="HTH tetR-type" evidence="3">
    <location>
        <begin position="4"/>
        <end position="64"/>
    </location>
</feature>
<name>A0ABQ4K8H2_9BACI</name>
<proteinExistence type="predicted"/>
<evidence type="ECO:0000259" key="3">
    <source>
        <dbReference type="PROSITE" id="PS50977"/>
    </source>
</evidence>
<evidence type="ECO:0000256" key="2">
    <source>
        <dbReference type="PROSITE-ProRule" id="PRU00335"/>
    </source>
</evidence>
<reference evidence="4 5" key="1">
    <citation type="submission" date="2021-03" db="EMBL/GenBank/DDBJ databases">
        <title>Antimicrobial resistance genes in bacteria isolated from Japanese honey, and their potential for conferring macrolide and lincosamide resistance in the American foulbrood pathogen Paenibacillus larvae.</title>
        <authorList>
            <person name="Okamoto M."/>
            <person name="Kumagai M."/>
            <person name="Kanamori H."/>
            <person name="Takamatsu D."/>
        </authorList>
    </citation>
    <scope>NUCLEOTIDE SEQUENCE [LARGE SCALE GENOMIC DNA]</scope>
    <source>
        <strain evidence="4 5">J1TS3</strain>
    </source>
</reference>
<feature type="DNA-binding region" description="H-T-H motif" evidence="2">
    <location>
        <begin position="27"/>
        <end position="46"/>
    </location>
</feature>
<dbReference type="InterPro" id="IPR009057">
    <property type="entry name" value="Homeodomain-like_sf"/>
</dbReference>
<dbReference type="PRINTS" id="PR00455">
    <property type="entry name" value="HTHTETR"/>
</dbReference>